<evidence type="ECO:0000313" key="2">
    <source>
        <dbReference type="Proteomes" id="UP000266172"/>
    </source>
</evidence>
<dbReference type="AlphaFoldDB" id="A0A395V8V5"/>
<protein>
    <submittedName>
        <fullName evidence="1">Uncharacterized protein</fullName>
    </submittedName>
</protein>
<accession>A0A395V8V5</accession>
<dbReference type="Gene3D" id="3.90.1720.10">
    <property type="entry name" value="endopeptidase domain like (from Nostoc punctiforme)"/>
    <property type="match status" value="1"/>
</dbReference>
<name>A0A395V8V5_9FIRM</name>
<proteinExistence type="predicted"/>
<organism evidence="1 2">
    <name type="scientific">Roseburia hominis</name>
    <dbReference type="NCBI Taxonomy" id="301301"/>
    <lineage>
        <taxon>Bacteria</taxon>
        <taxon>Bacillati</taxon>
        <taxon>Bacillota</taxon>
        <taxon>Clostridia</taxon>
        <taxon>Lachnospirales</taxon>
        <taxon>Lachnospiraceae</taxon>
        <taxon>Roseburia</taxon>
    </lineage>
</organism>
<dbReference type="EMBL" id="QRVL01000006">
    <property type="protein sequence ID" value="RGS40627.1"/>
    <property type="molecule type" value="Genomic_DNA"/>
</dbReference>
<gene>
    <name evidence="1" type="ORF">DWX93_09395</name>
</gene>
<evidence type="ECO:0000313" key="1">
    <source>
        <dbReference type="EMBL" id="RGS40627.1"/>
    </source>
</evidence>
<dbReference type="RefSeq" id="WP_118097421.1">
    <property type="nucleotide sequence ID" value="NZ_CATVZQ010000006.1"/>
</dbReference>
<dbReference type="Proteomes" id="UP000266172">
    <property type="component" value="Unassembled WGS sequence"/>
</dbReference>
<comment type="caution">
    <text evidence="1">The sequence shown here is derived from an EMBL/GenBank/DDBJ whole genome shotgun (WGS) entry which is preliminary data.</text>
</comment>
<reference evidence="1 2" key="1">
    <citation type="submission" date="2018-08" db="EMBL/GenBank/DDBJ databases">
        <title>A genome reference for cultivated species of the human gut microbiota.</title>
        <authorList>
            <person name="Zou Y."/>
            <person name="Xue W."/>
            <person name="Luo G."/>
        </authorList>
    </citation>
    <scope>NUCLEOTIDE SEQUENCE [LARGE SCALE GENOMIC DNA]</scope>
    <source>
        <strain evidence="1 2">AF22-12AC</strain>
    </source>
</reference>
<sequence>MEKIYIAFVDTPGLFASALHGYLKQKYIHVLLSLDENLDEAYSFGRRNPAVPLVAGYEREDKERILRSFPDADYMIGAIDCTAEQKEQIREKMRLWYEHRWRYHYAVMELPFIAMGRAVHRSRHFTCSSFAAKFLSDAGITSFAKDESLVTPKDFYEWDGYTCIFRGKLRELVEEEPVRERAMLLAGTETVYEG</sequence>